<proteinExistence type="predicted"/>
<dbReference type="GeneID" id="83005104"/>
<sequence>MSSEERLAQFEKMKKSIEEQHADIVCKLDKLRGEGKQKSATYMQLLSNKMTFENMLKLYELYDID</sequence>
<dbReference type="RefSeq" id="WP_067539686.1">
    <property type="nucleotide sequence ID" value="NZ_AP025567.1"/>
</dbReference>
<accession>A0A415E6T5</accession>
<name>A0A415E6T5_9FIRM</name>
<dbReference type="AlphaFoldDB" id="A0A415E6T5"/>
<evidence type="ECO:0000313" key="1">
    <source>
        <dbReference type="EMBL" id="RHJ89439.1"/>
    </source>
</evidence>
<reference evidence="1 2" key="1">
    <citation type="submission" date="2018-08" db="EMBL/GenBank/DDBJ databases">
        <title>A genome reference for cultivated species of the human gut microbiota.</title>
        <authorList>
            <person name="Zou Y."/>
            <person name="Xue W."/>
            <person name="Luo G."/>
        </authorList>
    </citation>
    <scope>NUCLEOTIDE SEQUENCE [LARGE SCALE GENOMIC DNA]</scope>
    <source>
        <strain evidence="1 2">AM07-24</strain>
    </source>
</reference>
<organism evidence="1 2">
    <name type="scientific">Emergencia timonensis</name>
    <dbReference type="NCBI Taxonomy" id="1776384"/>
    <lineage>
        <taxon>Bacteria</taxon>
        <taxon>Bacillati</taxon>
        <taxon>Bacillota</taxon>
        <taxon>Clostridia</taxon>
        <taxon>Peptostreptococcales</taxon>
        <taxon>Anaerovoracaceae</taxon>
        <taxon>Emergencia</taxon>
    </lineage>
</organism>
<evidence type="ECO:0000313" key="2">
    <source>
        <dbReference type="Proteomes" id="UP000284841"/>
    </source>
</evidence>
<dbReference type="Proteomes" id="UP000284841">
    <property type="component" value="Unassembled WGS sequence"/>
</dbReference>
<dbReference type="OrthoDB" id="2061508at2"/>
<comment type="caution">
    <text evidence="1">The sequence shown here is derived from an EMBL/GenBank/DDBJ whole genome shotgun (WGS) entry which is preliminary data.</text>
</comment>
<keyword evidence="2" id="KW-1185">Reference proteome</keyword>
<protein>
    <submittedName>
        <fullName evidence="1">Uncharacterized protein</fullName>
    </submittedName>
</protein>
<dbReference type="EMBL" id="QRMS01000001">
    <property type="protein sequence ID" value="RHJ89439.1"/>
    <property type="molecule type" value="Genomic_DNA"/>
</dbReference>
<gene>
    <name evidence="1" type="ORF">DW099_02360</name>
</gene>